<dbReference type="GO" id="GO:0006654">
    <property type="term" value="P:phosphatidic acid biosynthetic process"/>
    <property type="evidence" value="ECO:0007669"/>
    <property type="project" value="TreeGrafter"/>
</dbReference>
<evidence type="ECO:0000256" key="12">
    <source>
        <dbReference type="ARBA" id="ARBA00023098"/>
    </source>
</evidence>
<evidence type="ECO:0000313" key="21">
    <source>
        <dbReference type="EMBL" id="PZT47873.1"/>
    </source>
</evidence>
<keyword evidence="8" id="KW-1003">Cell membrane</keyword>
<evidence type="ECO:0000256" key="6">
    <source>
        <dbReference type="ARBA" id="ARBA00013211"/>
    </source>
</evidence>
<evidence type="ECO:0000256" key="7">
    <source>
        <dbReference type="ARBA" id="ARBA00016139"/>
    </source>
</evidence>
<proteinExistence type="inferred from homology"/>
<comment type="caution">
    <text evidence="21">The sequence shown here is derived from an EMBL/GenBank/DDBJ whole genome shotgun (WGS) entry which is preliminary data.</text>
</comment>
<dbReference type="OrthoDB" id="9809618at2"/>
<dbReference type="EC" id="2.3.1.51" evidence="6 18"/>
<evidence type="ECO:0000256" key="17">
    <source>
        <dbReference type="ARBA" id="ARBA00037183"/>
    </source>
</evidence>
<dbReference type="InterPro" id="IPR002123">
    <property type="entry name" value="Plipid/glycerol_acylTrfase"/>
</dbReference>
<evidence type="ECO:0000313" key="22">
    <source>
        <dbReference type="Proteomes" id="UP000249746"/>
    </source>
</evidence>
<dbReference type="NCBIfam" id="TIGR00530">
    <property type="entry name" value="AGP_acyltrn"/>
    <property type="match status" value="1"/>
</dbReference>
<evidence type="ECO:0000256" key="18">
    <source>
        <dbReference type="RuleBase" id="RU361267"/>
    </source>
</evidence>
<keyword evidence="19" id="KW-0812">Transmembrane</keyword>
<evidence type="ECO:0000259" key="20">
    <source>
        <dbReference type="SMART" id="SM00563"/>
    </source>
</evidence>
<evidence type="ECO:0000256" key="2">
    <source>
        <dbReference type="ARBA" id="ARBA00004417"/>
    </source>
</evidence>
<name>A0A2W6PMH2_9HELI</name>
<keyword evidence="12 18" id="KW-0443">Lipid metabolism</keyword>
<comment type="pathway">
    <text evidence="4">Lipid metabolism.</text>
</comment>
<accession>A0A2W6PMH2</accession>
<dbReference type="GO" id="GO:0005886">
    <property type="term" value="C:plasma membrane"/>
    <property type="evidence" value="ECO:0007669"/>
    <property type="project" value="UniProtKB-SubCell"/>
</dbReference>
<keyword evidence="15 18" id="KW-1208">Phospholipid metabolism</keyword>
<keyword evidence="22" id="KW-1185">Reference proteome</keyword>
<evidence type="ECO:0000256" key="19">
    <source>
        <dbReference type="SAM" id="Phobius"/>
    </source>
</evidence>
<feature type="transmembrane region" description="Helical" evidence="19">
    <location>
        <begin position="6"/>
        <end position="28"/>
    </location>
</feature>
<comment type="subcellular location">
    <subcellularLocation>
        <location evidence="2">Cell inner membrane</location>
        <topology evidence="2">Peripheral membrane protein</topology>
    </subcellularLocation>
</comment>
<comment type="domain">
    <text evidence="18">The HXXXXD motif is essential for acyltransferase activity and may constitute the binding site for the phosphate moiety of the glycerol-3-phosphate.</text>
</comment>
<dbReference type="Pfam" id="PF01553">
    <property type="entry name" value="Acyltransferase"/>
    <property type="match status" value="1"/>
</dbReference>
<dbReference type="AlphaFoldDB" id="A0A2W6PMH2"/>
<dbReference type="GO" id="GO:0003841">
    <property type="term" value="F:1-acylglycerol-3-phosphate O-acyltransferase activity"/>
    <property type="evidence" value="ECO:0007669"/>
    <property type="project" value="UniProtKB-UniRule"/>
</dbReference>
<protein>
    <recommendedName>
        <fullName evidence="7 18">1-acyl-sn-glycerol-3-phosphate acyltransferase</fullName>
        <ecNumber evidence="6 18">2.3.1.51</ecNumber>
    </recommendedName>
</protein>
<comment type="catalytic activity">
    <reaction evidence="1 18">
        <text>a 1-acyl-sn-glycero-3-phosphate + an acyl-CoA = a 1,2-diacyl-sn-glycero-3-phosphate + CoA</text>
        <dbReference type="Rhea" id="RHEA:19709"/>
        <dbReference type="ChEBI" id="CHEBI:57287"/>
        <dbReference type="ChEBI" id="CHEBI:57970"/>
        <dbReference type="ChEBI" id="CHEBI:58342"/>
        <dbReference type="ChEBI" id="CHEBI:58608"/>
        <dbReference type="EC" id="2.3.1.51"/>
    </reaction>
</comment>
<comment type="function">
    <text evidence="17">Converts lysophosphatidic acid (LPA) into phosphatidic acid by incorporating acyl moiety at the 2 position.</text>
</comment>
<evidence type="ECO:0000256" key="15">
    <source>
        <dbReference type="ARBA" id="ARBA00023264"/>
    </source>
</evidence>
<evidence type="ECO:0000256" key="13">
    <source>
        <dbReference type="ARBA" id="ARBA00023136"/>
    </source>
</evidence>
<organism evidence="21 22">
    <name type="scientific">Helicobacter valdiviensis</name>
    <dbReference type="NCBI Taxonomy" id="1458358"/>
    <lineage>
        <taxon>Bacteria</taxon>
        <taxon>Pseudomonadati</taxon>
        <taxon>Campylobacterota</taxon>
        <taxon>Epsilonproteobacteria</taxon>
        <taxon>Campylobacterales</taxon>
        <taxon>Helicobacteraceae</taxon>
        <taxon>Helicobacter</taxon>
    </lineage>
</organism>
<reference evidence="21 22" key="1">
    <citation type="submission" date="2017-03" db="EMBL/GenBank/DDBJ databases">
        <title>Genomic and clinical evidence uncovers the enterohepatic species Helicobacter valdiviensis as a potential human intestinal pathogen.</title>
        <authorList>
            <person name="Fresia P."/>
            <person name="Jara R."/>
            <person name="Sierra R."/>
            <person name="Ferres I."/>
            <person name="Greif G."/>
            <person name="Iraola G."/>
            <person name="Collado L."/>
        </authorList>
    </citation>
    <scope>NUCLEOTIDE SEQUENCE [LARGE SCALE GENOMIC DNA]</scope>
    <source>
        <strain evidence="21 22">WBE14</strain>
    </source>
</reference>
<evidence type="ECO:0000256" key="10">
    <source>
        <dbReference type="ARBA" id="ARBA00022519"/>
    </source>
</evidence>
<dbReference type="GO" id="GO:0016024">
    <property type="term" value="P:CDP-diacylglycerol biosynthetic process"/>
    <property type="evidence" value="ECO:0007669"/>
    <property type="project" value="UniProtKB-UniPathway"/>
</dbReference>
<comment type="pathway">
    <text evidence="3">Phospholipid metabolism; CDP-diacylglycerol biosynthesis; CDP-diacylglycerol from sn-glycerol 3-phosphate: step 2/3.</text>
</comment>
<dbReference type="PANTHER" id="PTHR10434">
    <property type="entry name" value="1-ACYL-SN-GLYCEROL-3-PHOSPHATE ACYLTRANSFERASE"/>
    <property type="match status" value="1"/>
</dbReference>
<sequence length="227" mass="26747">MISKIRAVSAVVYTLLVIPFSILFMYLLPKYHRKIRKITADFFYKIFFVKAEEIGEIDKEAQILVMNHQSFMDVIYLEAKHPKNLCWIAKKELGEPFLYGHALKAPKMILINRESKKELIYLLKEAKDRLEDNRVLCIFPEGTRSNGEEKFLPFKMGAKILIEKYNLKVQPIVFCGTRKNLEIGKLKFNNSKFFVKYLPSITPNGENWYEELKTNMEKEYLELYNKG</sequence>
<evidence type="ECO:0000256" key="5">
    <source>
        <dbReference type="ARBA" id="ARBA00008655"/>
    </source>
</evidence>
<keyword evidence="10" id="KW-0997">Cell inner membrane</keyword>
<dbReference type="RefSeq" id="WP_111230062.1">
    <property type="nucleotide sequence ID" value="NZ_NBIU01000019.1"/>
</dbReference>
<keyword evidence="13 19" id="KW-0472">Membrane</keyword>
<evidence type="ECO:0000256" key="4">
    <source>
        <dbReference type="ARBA" id="ARBA00005189"/>
    </source>
</evidence>
<feature type="domain" description="Phospholipid/glycerol acyltransferase" evidence="20">
    <location>
        <begin position="62"/>
        <end position="177"/>
    </location>
</feature>
<evidence type="ECO:0000256" key="14">
    <source>
        <dbReference type="ARBA" id="ARBA00023209"/>
    </source>
</evidence>
<evidence type="ECO:0000256" key="1">
    <source>
        <dbReference type="ARBA" id="ARBA00001141"/>
    </source>
</evidence>
<keyword evidence="9 18" id="KW-0444">Lipid biosynthesis</keyword>
<dbReference type="CDD" id="cd07989">
    <property type="entry name" value="LPLAT_AGPAT-like"/>
    <property type="match status" value="1"/>
</dbReference>
<dbReference type="SUPFAM" id="SSF69593">
    <property type="entry name" value="Glycerol-3-phosphate (1)-acyltransferase"/>
    <property type="match status" value="1"/>
</dbReference>
<keyword evidence="14 18" id="KW-0594">Phospholipid biosynthesis</keyword>
<keyword evidence="19" id="KW-1133">Transmembrane helix</keyword>
<evidence type="ECO:0000256" key="3">
    <source>
        <dbReference type="ARBA" id="ARBA00004728"/>
    </source>
</evidence>
<dbReference type="InterPro" id="IPR004552">
    <property type="entry name" value="AGP_acyltrans"/>
</dbReference>
<gene>
    <name evidence="21" type="ORF">B6S12_06835</name>
</gene>
<comment type="similarity">
    <text evidence="5 18">Belongs to the 1-acyl-sn-glycerol-3-phosphate acyltransferase family.</text>
</comment>
<evidence type="ECO:0000256" key="16">
    <source>
        <dbReference type="ARBA" id="ARBA00023315"/>
    </source>
</evidence>
<dbReference type="EMBL" id="NBIU01000019">
    <property type="protein sequence ID" value="PZT47873.1"/>
    <property type="molecule type" value="Genomic_DNA"/>
</dbReference>
<keyword evidence="11 18" id="KW-0808">Transferase</keyword>
<dbReference type="PANTHER" id="PTHR10434:SF59">
    <property type="entry name" value="1-ACYL-SN-GLYCEROL-3-PHOSPHATE ACYLTRANSFERASE"/>
    <property type="match status" value="1"/>
</dbReference>
<keyword evidence="16 18" id="KW-0012">Acyltransferase</keyword>
<evidence type="ECO:0000256" key="11">
    <source>
        <dbReference type="ARBA" id="ARBA00022679"/>
    </source>
</evidence>
<dbReference type="UniPathway" id="UPA00557">
    <property type="reaction ID" value="UER00613"/>
</dbReference>
<dbReference type="SMART" id="SM00563">
    <property type="entry name" value="PlsC"/>
    <property type="match status" value="1"/>
</dbReference>
<dbReference type="Proteomes" id="UP000249746">
    <property type="component" value="Unassembled WGS sequence"/>
</dbReference>
<evidence type="ECO:0000256" key="9">
    <source>
        <dbReference type="ARBA" id="ARBA00022516"/>
    </source>
</evidence>
<evidence type="ECO:0000256" key="8">
    <source>
        <dbReference type="ARBA" id="ARBA00022475"/>
    </source>
</evidence>